<gene>
    <name evidence="4" type="ORF">LELG_02448</name>
</gene>
<sequence length="294" mass="32804">MLASISLRRISVRVFTPFPRLRMCLVVKLVVQLLLLDPTSRNCPSATDAYLSPNTFAQYTKVSASNLKFVKLPSSSNDEDLKIYGSLFLQGLTALTFVNEAYNVKSDDFVLVWAAAGGVGRLIVQLAAQRGAHVIAVASTDEKLQIAKSLGAEYLVNSSSDDVAQKEWEKITQRQRVSQYLLTPVGKDTFETSLSALARKGHFVSYGNSSGTVTPFPLSRLSPKNIQLARPQLFGYITEKQEWDHYAEELKKLYQLGELKFEVLKVYELKDYQQAAEDLEGRKTTGKLTLKIPE</sequence>
<dbReference type="AlphaFoldDB" id="A5DYL1"/>
<dbReference type="FunCoup" id="A5DYL1">
    <property type="interactions" value="622"/>
</dbReference>
<dbReference type="GO" id="GO:0035925">
    <property type="term" value="F:mRNA 3'-UTR AU-rich region binding"/>
    <property type="evidence" value="ECO:0007669"/>
    <property type="project" value="EnsemblFungi"/>
</dbReference>
<dbReference type="OrthoDB" id="48317at2759"/>
<dbReference type="PANTHER" id="PTHR48106:SF13">
    <property type="entry name" value="QUINONE OXIDOREDUCTASE-RELATED"/>
    <property type="match status" value="1"/>
</dbReference>
<dbReference type="eggNOG" id="KOG1197">
    <property type="taxonomic scope" value="Eukaryota"/>
</dbReference>
<dbReference type="KEGG" id="lel:PVL30_003291"/>
<dbReference type="EMBL" id="CH981526">
    <property type="protein sequence ID" value="EDK44269.1"/>
    <property type="molecule type" value="Genomic_DNA"/>
</dbReference>
<dbReference type="Gene3D" id="3.40.50.720">
    <property type="entry name" value="NAD(P)-binding Rossmann-like Domain"/>
    <property type="match status" value="1"/>
</dbReference>
<dbReference type="VEuPathDB" id="FungiDB:LELG_02448"/>
<evidence type="ECO:0000313" key="4">
    <source>
        <dbReference type="EMBL" id="EDK44269.1"/>
    </source>
</evidence>
<accession>A5DYL1</accession>
<dbReference type="GO" id="GO:0032440">
    <property type="term" value="F:2-alkenal reductase [NAD(P)H] activity"/>
    <property type="evidence" value="ECO:0007669"/>
    <property type="project" value="EnsemblFungi"/>
</dbReference>
<dbReference type="GO" id="GO:0034599">
    <property type="term" value="P:cellular response to oxidative stress"/>
    <property type="evidence" value="ECO:0007669"/>
    <property type="project" value="EnsemblFungi"/>
</dbReference>
<dbReference type="GO" id="GO:0003960">
    <property type="term" value="F:quinone reductase (NADPH) activity"/>
    <property type="evidence" value="ECO:0007669"/>
    <property type="project" value="EnsemblFungi"/>
</dbReference>
<name>A5DYL1_LODEL</name>
<evidence type="ECO:0000256" key="2">
    <source>
        <dbReference type="ARBA" id="ARBA00023002"/>
    </source>
</evidence>
<dbReference type="InterPro" id="IPR036291">
    <property type="entry name" value="NAD(P)-bd_dom_sf"/>
</dbReference>
<keyword evidence="1" id="KW-0521">NADP</keyword>
<dbReference type="SMART" id="SM00829">
    <property type="entry name" value="PKS_ER"/>
    <property type="match status" value="1"/>
</dbReference>
<proteinExistence type="predicted"/>
<evidence type="ECO:0000313" key="5">
    <source>
        <dbReference type="Proteomes" id="UP000001996"/>
    </source>
</evidence>
<dbReference type="GO" id="GO:0070402">
    <property type="term" value="F:NADPH binding"/>
    <property type="evidence" value="ECO:0007669"/>
    <property type="project" value="TreeGrafter"/>
</dbReference>
<evidence type="ECO:0000256" key="1">
    <source>
        <dbReference type="ARBA" id="ARBA00022857"/>
    </source>
</evidence>
<dbReference type="Gene3D" id="3.90.180.10">
    <property type="entry name" value="Medium-chain alcohol dehydrogenases, catalytic domain"/>
    <property type="match status" value="1"/>
</dbReference>
<dbReference type="PANTHER" id="PTHR48106">
    <property type="entry name" value="QUINONE OXIDOREDUCTASE PIG3-RELATED"/>
    <property type="match status" value="1"/>
</dbReference>
<evidence type="ECO:0000259" key="3">
    <source>
        <dbReference type="SMART" id="SM00829"/>
    </source>
</evidence>
<dbReference type="Pfam" id="PF00107">
    <property type="entry name" value="ADH_zinc_N"/>
    <property type="match status" value="1"/>
</dbReference>
<protein>
    <recommendedName>
        <fullName evidence="3">Enoyl reductase (ER) domain-containing protein</fullName>
    </recommendedName>
</protein>
<dbReference type="HOGENOM" id="CLU_026673_19_3_1"/>
<dbReference type="GeneID" id="5233537"/>
<organism evidence="4 5">
    <name type="scientific">Lodderomyces elongisporus (strain ATCC 11503 / CBS 2605 / JCM 1781 / NBRC 1676 / NRRL YB-4239)</name>
    <name type="common">Yeast</name>
    <name type="synonym">Saccharomyces elongisporus</name>
    <dbReference type="NCBI Taxonomy" id="379508"/>
    <lineage>
        <taxon>Eukaryota</taxon>
        <taxon>Fungi</taxon>
        <taxon>Dikarya</taxon>
        <taxon>Ascomycota</taxon>
        <taxon>Saccharomycotina</taxon>
        <taxon>Pichiomycetes</taxon>
        <taxon>Debaryomycetaceae</taxon>
        <taxon>Candida/Lodderomyces clade</taxon>
        <taxon>Lodderomyces</taxon>
    </lineage>
</organism>
<dbReference type="InParanoid" id="A5DYL1"/>
<reference evidence="4 5" key="1">
    <citation type="journal article" date="2009" name="Nature">
        <title>Evolution of pathogenicity and sexual reproduction in eight Candida genomes.</title>
        <authorList>
            <person name="Butler G."/>
            <person name="Rasmussen M.D."/>
            <person name="Lin M.F."/>
            <person name="Santos M.A."/>
            <person name="Sakthikumar S."/>
            <person name="Munro C.A."/>
            <person name="Rheinbay E."/>
            <person name="Grabherr M."/>
            <person name="Forche A."/>
            <person name="Reedy J.L."/>
            <person name="Agrafioti I."/>
            <person name="Arnaud M.B."/>
            <person name="Bates S."/>
            <person name="Brown A.J."/>
            <person name="Brunke S."/>
            <person name="Costanzo M.C."/>
            <person name="Fitzpatrick D.A."/>
            <person name="de Groot P.W."/>
            <person name="Harris D."/>
            <person name="Hoyer L.L."/>
            <person name="Hube B."/>
            <person name="Klis F.M."/>
            <person name="Kodira C."/>
            <person name="Lennard N."/>
            <person name="Logue M.E."/>
            <person name="Martin R."/>
            <person name="Neiman A.M."/>
            <person name="Nikolaou E."/>
            <person name="Quail M.A."/>
            <person name="Quinn J."/>
            <person name="Santos M.C."/>
            <person name="Schmitzberger F.F."/>
            <person name="Sherlock G."/>
            <person name="Shah P."/>
            <person name="Silverstein K.A."/>
            <person name="Skrzypek M.S."/>
            <person name="Soll D."/>
            <person name="Staggs R."/>
            <person name="Stansfield I."/>
            <person name="Stumpf M.P."/>
            <person name="Sudbery P.E."/>
            <person name="Srikantha T."/>
            <person name="Zeng Q."/>
            <person name="Berman J."/>
            <person name="Berriman M."/>
            <person name="Heitman J."/>
            <person name="Gow N.A."/>
            <person name="Lorenz M.C."/>
            <person name="Birren B.W."/>
            <person name="Kellis M."/>
            <person name="Cuomo C.A."/>
        </authorList>
    </citation>
    <scope>NUCLEOTIDE SEQUENCE [LARGE SCALE GENOMIC DNA]</scope>
    <source>
        <strain evidence="5">ATCC 11503 / BCRC 21390 / CBS 2605 / JCM 1781 / NBRC 1676 / NRRL YB-4239</strain>
    </source>
</reference>
<dbReference type="OMA" id="VRQGMAW"/>
<keyword evidence="5" id="KW-1185">Reference proteome</keyword>
<dbReference type="InterPro" id="IPR020843">
    <property type="entry name" value="ER"/>
</dbReference>
<dbReference type="STRING" id="379508.A5DYL1"/>
<dbReference type="GO" id="GO:0005829">
    <property type="term" value="C:cytosol"/>
    <property type="evidence" value="ECO:0007669"/>
    <property type="project" value="TreeGrafter"/>
</dbReference>
<dbReference type="InterPro" id="IPR013149">
    <property type="entry name" value="ADH-like_C"/>
</dbReference>
<dbReference type="Proteomes" id="UP000001996">
    <property type="component" value="Unassembled WGS sequence"/>
</dbReference>
<feature type="domain" description="Enoyl reductase (ER)" evidence="3">
    <location>
        <begin position="8"/>
        <end position="290"/>
    </location>
</feature>
<keyword evidence="2" id="KW-0560">Oxidoreductase</keyword>
<dbReference type="SUPFAM" id="SSF51735">
    <property type="entry name" value="NAD(P)-binding Rossmann-fold domains"/>
    <property type="match status" value="1"/>
</dbReference>